<dbReference type="PROSITE" id="PS50158">
    <property type="entry name" value="ZF_CCHC"/>
    <property type="match status" value="1"/>
</dbReference>
<dbReference type="Proteomes" id="UP001274896">
    <property type="component" value="Unassembled WGS sequence"/>
</dbReference>
<organism evidence="4 5">
    <name type="scientific">Hemibagrus guttatus</name>
    <dbReference type="NCBI Taxonomy" id="175788"/>
    <lineage>
        <taxon>Eukaryota</taxon>
        <taxon>Metazoa</taxon>
        <taxon>Chordata</taxon>
        <taxon>Craniata</taxon>
        <taxon>Vertebrata</taxon>
        <taxon>Euteleostomi</taxon>
        <taxon>Actinopterygii</taxon>
        <taxon>Neopterygii</taxon>
        <taxon>Teleostei</taxon>
        <taxon>Ostariophysi</taxon>
        <taxon>Siluriformes</taxon>
        <taxon>Bagridae</taxon>
        <taxon>Hemibagrus</taxon>
    </lineage>
</organism>
<reference evidence="4" key="1">
    <citation type="submission" date="2023-06" db="EMBL/GenBank/DDBJ databases">
        <title>Male Hemibagrus guttatus genome.</title>
        <authorList>
            <person name="Bian C."/>
        </authorList>
    </citation>
    <scope>NUCLEOTIDE SEQUENCE</scope>
    <source>
        <strain evidence="4">Male_cb2023</strain>
        <tissue evidence="4">Muscle</tissue>
    </source>
</reference>
<evidence type="ECO:0000259" key="3">
    <source>
        <dbReference type="PROSITE" id="PS50158"/>
    </source>
</evidence>
<evidence type="ECO:0000313" key="4">
    <source>
        <dbReference type="EMBL" id="KAK3506207.1"/>
    </source>
</evidence>
<dbReference type="GO" id="GO:0003723">
    <property type="term" value="F:RNA binding"/>
    <property type="evidence" value="ECO:0007669"/>
    <property type="project" value="InterPro"/>
</dbReference>
<dbReference type="GO" id="GO:0003690">
    <property type="term" value="F:double-stranded DNA binding"/>
    <property type="evidence" value="ECO:0007669"/>
    <property type="project" value="InterPro"/>
</dbReference>
<protein>
    <recommendedName>
        <fullName evidence="3">CCHC-type domain-containing protein</fullName>
    </recommendedName>
</protein>
<dbReference type="PANTHER" id="PTHR22639">
    <property type="entry name" value="GAG-RELATED PROTEIN"/>
    <property type="match status" value="1"/>
</dbReference>
<proteinExistence type="predicted"/>
<dbReference type="PANTHER" id="PTHR22639:SF3">
    <property type="entry name" value="ZINC FINGER CCHC DOMAIN-CONTAINING PROTEIN 3"/>
    <property type="match status" value="1"/>
</dbReference>
<name>A0AAE0UIN9_9TELE</name>
<feature type="region of interest" description="Disordered" evidence="2">
    <location>
        <begin position="172"/>
        <end position="198"/>
    </location>
</feature>
<sequence>MFDGIENIVDKPYEWAIAKFESYPKMPKNKKGTIANALQAVFASYKVTRKTLDASKSENERLQSKLDDGLICKRNFQATETIWKEEKVRMQNEIALFRTNNSMLISSVETLSNELEETKAACQFLIKNGTNGRNTKYNDIIAKMTQFYNSNTIAKKSHPVSAIGVRKPYQNNGRKVSWKREDHVAGDRQERPPPYNPDKLQNFLTNRSRDVAMGPGSGPSGDVLVNLAAWSPDMDERCRGESVTEMYKDLLTTAFLRYHGAVATSSSTEQMLEDHPEDRIKGVSSRRKLLGFVDNILGATGTGLGISNWISAQELRQNELKLKALVGQQVLQTDAYLQEGLSEEKETVQDVHTIASALSVIAQQTKKAFNTMQKQLYCAQFASIKHQEITHILKEAWPRPVRLAKGITGYRFSAFWLRSSVAMEREGDRRPARVVRLRHSDFTAVGFLDVTFSAFSDCSAFFGKCSRRPEEEVLRGLRFVPLFAMDEVPVTVHIYNPYVANEDIRAFLGRYCASVSAGEKIKGRFGIWNGKRRFLVKLKMDPASPGGLLHPPGSFALGPNRGFLHYPGQPLSCWKCGATGHTKEACTGRRCRLCGSEEHLAAECSAPKTCSLCGSEEHLFRQCPSRKGTFASLFSGEDIAAGVPEAAGRSEVKQGPSGQKPAELAEQPGDSRQEAHATTEEGAVEQAGAPQEGRPSEAAQGDTATSADLWPALAATTTGEAWTPASWAEILEGQQETPRAVQPDWALMDF</sequence>
<feature type="compositionally biased region" description="Basic and acidic residues" evidence="2">
    <location>
        <begin position="178"/>
        <end position="191"/>
    </location>
</feature>
<accession>A0AAE0UIN9</accession>
<comment type="caution">
    <text evidence="4">The sequence shown here is derived from an EMBL/GenBank/DDBJ whole genome shotgun (WGS) entry which is preliminary data.</text>
</comment>
<feature type="non-terminal residue" evidence="4">
    <location>
        <position position="1"/>
    </location>
</feature>
<dbReference type="InterPro" id="IPR042509">
    <property type="entry name" value="ZCCHC3"/>
</dbReference>
<evidence type="ECO:0000256" key="2">
    <source>
        <dbReference type="SAM" id="MobiDB-lite"/>
    </source>
</evidence>
<dbReference type="Gene3D" id="4.10.60.10">
    <property type="entry name" value="Zinc finger, CCHC-type"/>
    <property type="match status" value="1"/>
</dbReference>
<dbReference type="InterPro" id="IPR057811">
    <property type="entry name" value="RBD_ZCCHC3_2nd"/>
</dbReference>
<dbReference type="AlphaFoldDB" id="A0AAE0UIN9"/>
<keyword evidence="1" id="KW-0479">Metal-binding</keyword>
<gene>
    <name evidence="4" type="ORF">QTP70_002235</name>
</gene>
<evidence type="ECO:0000256" key="1">
    <source>
        <dbReference type="PROSITE-ProRule" id="PRU00047"/>
    </source>
</evidence>
<dbReference type="InterPro" id="IPR036875">
    <property type="entry name" value="Znf_CCHC_sf"/>
</dbReference>
<dbReference type="SMART" id="SM00343">
    <property type="entry name" value="ZnF_C2HC"/>
    <property type="match status" value="3"/>
</dbReference>
<evidence type="ECO:0000313" key="5">
    <source>
        <dbReference type="Proteomes" id="UP001274896"/>
    </source>
</evidence>
<keyword evidence="5" id="KW-1185">Reference proteome</keyword>
<feature type="region of interest" description="Disordered" evidence="2">
    <location>
        <begin position="645"/>
        <end position="704"/>
    </location>
</feature>
<dbReference type="GO" id="GO:0008270">
    <property type="term" value="F:zinc ion binding"/>
    <property type="evidence" value="ECO:0007669"/>
    <property type="project" value="UniProtKB-KW"/>
</dbReference>
<dbReference type="Pfam" id="PF23058">
    <property type="entry name" value="RBD_ZCCHC3_2nd"/>
    <property type="match status" value="1"/>
</dbReference>
<feature type="domain" description="CCHC-type" evidence="3">
    <location>
        <begin position="573"/>
        <end position="586"/>
    </location>
</feature>
<keyword evidence="1" id="KW-0862">Zinc</keyword>
<dbReference type="SUPFAM" id="SSF57756">
    <property type="entry name" value="Retrovirus zinc finger-like domains"/>
    <property type="match status" value="1"/>
</dbReference>
<keyword evidence="1" id="KW-0863">Zinc-finger</keyword>
<dbReference type="EMBL" id="JAUCMX010000099">
    <property type="protein sequence ID" value="KAK3506207.1"/>
    <property type="molecule type" value="Genomic_DNA"/>
</dbReference>
<dbReference type="GO" id="GO:0002218">
    <property type="term" value="P:activation of innate immune response"/>
    <property type="evidence" value="ECO:0007669"/>
    <property type="project" value="InterPro"/>
</dbReference>
<dbReference type="InterPro" id="IPR001878">
    <property type="entry name" value="Znf_CCHC"/>
</dbReference>
<feature type="compositionally biased region" description="Basic and acidic residues" evidence="2">
    <location>
        <begin position="669"/>
        <end position="679"/>
    </location>
</feature>